<comment type="similarity">
    <text evidence="4 11">Belongs to the UbiA prenyltransferase family.</text>
</comment>
<dbReference type="PANTHER" id="PTHR11048">
    <property type="entry name" value="PRENYLTRANSFERASES"/>
    <property type="match status" value="1"/>
</dbReference>
<evidence type="ECO:0000256" key="2">
    <source>
        <dbReference type="ARBA" id="ARBA00004292"/>
    </source>
</evidence>
<evidence type="ECO:0000256" key="4">
    <source>
        <dbReference type="ARBA" id="ARBA00005985"/>
    </source>
</evidence>
<dbReference type="InterPro" id="IPR000537">
    <property type="entry name" value="UbiA_prenyltransferase"/>
</dbReference>
<evidence type="ECO:0000256" key="9">
    <source>
        <dbReference type="ARBA" id="ARBA00052313"/>
    </source>
</evidence>
<dbReference type="GO" id="GO:0016114">
    <property type="term" value="P:terpenoid biosynthetic process"/>
    <property type="evidence" value="ECO:0007669"/>
    <property type="project" value="UniProtKB-UniPathway"/>
</dbReference>
<sequence>MITPVLHPSHRGPMSSIRMLGHIRLLTQHVSMRSSALRSFSRTCRPSPSLIRYTSRPISLIPCPQPSRLATTLVIPDSKSPPAPEVYTPPTTGILSYLPSSVVPYAELVRIDKPTGTTYLFLPCMWSTILASTMVDPVHPLTSVVYTTLLFGTGAIIMRGAGCAINDLWDRNIDPKVTRTKFRPIARGAITPAAALVFTASQCLAGLAVLVQFPVETIVYGIPSLVLVGCYPLMKRITHYPQFVLGLSFSWGAILGFPAMGLSLMEPTVAMTAGLLYASNVAWTVLYDTIYAHQDVKDDLKAGVKSIAVKHESHTKYLMTGLGVVQIGLLAGAGAVSGCGPIFYGLSCGGAAAGLGYMIRKANLKDVKECWWWFKWCAWAVGGVAVGGGLFGEYLAVRTGIYGEEGWWGMGGRRQRVLGINTGEGILMIRE</sequence>
<evidence type="ECO:0000256" key="8">
    <source>
        <dbReference type="ARBA" id="ARBA00023136"/>
    </source>
</evidence>
<dbReference type="NCBIfam" id="TIGR01474">
    <property type="entry name" value="ubiA_proteo"/>
    <property type="match status" value="1"/>
</dbReference>
<keyword evidence="6 11" id="KW-0812">Transmembrane</keyword>
<dbReference type="InterPro" id="IPR044878">
    <property type="entry name" value="UbiA_sf"/>
</dbReference>
<dbReference type="EC" id="2.5.1.39" evidence="11"/>
<reference evidence="12 13" key="1">
    <citation type="journal article" date="2018" name="Nat. Ecol. Evol.">
        <title>Pezizomycetes genomes reveal the molecular basis of ectomycorrhizal truffle lifestyle.</title>
        <authorList>
            <person name="Murat C."/>
            <person name="Payen T."/>
            <person name="Noel B."/>
            <person name="Kuo A."/>
            <person name="Morin E."/>
            <person name="Chen J."/>
            <person name="Kohler A."/>
            <person name="Krizsan K."/>
            <person name="Balestrini R."/>
            <person name="Da Silva C."/>
            <person name="Montanini B."/>
            <person name="Hainaut M."/>
            <person name="Levati E."/>
            <person name="Barry K.W."/>
            <person name="Belfiori B."/>
            <person name="Cichocki N."/>
            <person name="Clum A."/>
            <person name="Dockter R.B."/>
            <person name="Fauchery L."/>
            <person name="Guy J."/>
            <person name="Iotti M."/>
            <person name="Le Tacon F."/>
            <person name="Lindquist E.A."/>
            <person name="Lipzen A."/>
            <person name="Malagnac F."/>
            <person name="Mello A."/>
            <person name="Molinier V."/>
            <person name="Miyauchi S."/>
            <person name="Poulain J."/>
            <person name="Riccioni C."/>
            <person name="Rubini A."/>
            <person name="Sitrit Y."/>
            <person name="Splivallo R."/>
            <person name="Traeger S."/>
            <person name="Wang M."/>
            <person name="Zifcakova L."/>
            <person name="Wipf D."/>
            <person name="Zambonelli A."/>
            <person name="Paolocci F."/>
            <person name="Nowrousian M."/>
            <person name="Ottonello S."/>
            <person name="Baldrian P."/>
            <person name="Spatafora J.W."/>
            <person name="Henrissat B."/>
            <person name="Nagy L.G."/>
            <person name="Aury J.M."/>
            <person name="Wincker P."/>
            <person name="Grigoriev I.V."/>
            <person name="Bonfante P."/>
            <person name="Martin F.M."/>
        </authorList>
    </citation>
    <scope>NUCLEOTIDE SEQUENCE [LARGE SCALE GENOMIC DNA]</scope>
    <source>
        <strain evidence="12 13">CCBAS932</strain>
    </source>
</reference>
<dbReference type="InterPro" id="IPR006370">
    <property type="entry name" value="HB_polyprenyltransferase-like"/>
</dbReference>
<keyword evidence="8 11" id="KW-0472">Membrane</keyword>
<dbReference type="GO" id="GO:0008412">
    <property type="term" value="F:4-hydroxybenzoate polyprenyltransferase activity"/>
    <property type="evidence" value="ECO:0007669"/>
    <property type="project" value="UniProtKB-EC"/>
</dbReference>
<feature type="transmembrane region" description="Helical" evidence="11">
    <location>
        <begin position="243"/>
        <end position="262"/>
    </location>
</feature>
<evidence type="ECO:0000313" key="12">
    <source>
        <dbReference type="EMBL" id="RPB10506.1"/>
    </source>
</evidence>
<evidence type="ECO:0000256" key="7">
    <source>
        <dbReference type="ARBA" id="ARBA00022989"/>
    </source>
</evidence>
<dbReference type="FunCoup" id="A0A3N4KIW8">
    <property type="interactions" value="348"/>
</dbReference>
<organism evidence="12 13">
    <name type="scientific">Morchella conica CCBAS932</name>
    <dbReference type="NCBI Taxonomy" id="1392247"/>
    <lineage>
        <taxon>Eukaryota</taxon>
        <taxon>Fungi</taxon>
        <taxon>Dikarya</taxon>
        <taxon>Ascomycota</taxon>
        <taxon>Pezizomycotina</taxon>
        <taxon>Pezizomycetes</taxon>
        <taxon>Pezizales</taxon>
        <taxon>Morchellaceae</taxon>
        <taxon>Morchella</taxon>
    </lineage>
</organism>
<keyword evidence="5 11" id="KW-0808">Transferase</keyword>
<keyword evidence="7 11" id="KW-1133">Transmembrane helix</keyword>
<dbReference type="Gene3D" id="1.10.357.140">
    <property type="entry name" value="UbiA prenyltransferase"/>
    <property type="match status" value="1"/>
</dbReference>
<dbReference type="Gene3D" id="1.20.120.1780">
    <property type="entry name" value="UbiA prenyltransferase"/>
    <property type="match status" value="1"/>
</dbReference>
<keyword evidence="11" id="KW-0496">Mitochondrion</keyword>
<evidence type="ECO:0000313" key="13">
    <source>
        <dbReference type="Proteomes" id="UP000277580"/>
    </source>
</evidence>
<dbReference type="InterPro" id="IPR039653">
    <property type="entry name" value="Prenyltransferase"/>
</dbReference>
<dbReference type="GO" id="GO:0005743">
    <property type="term" value="C:mitochondrial inner membrane"/>
    <property type="evidence" value="ECO:0007669"/>
    <property type="project" value="UniProtKB-SubCell"/>
</dbReference>
<dbReference type="STRING" id="1392247.A0A3N4KIW8"/>
<dbReference type="Pfam" id="PF01040">
    <property type="entry name" value="UbiA"/>
    <property type="match status" value="1"/>
</dbReference>
<name>A0A3N4KIW8_9PEZI</name>
<evidence type="ECO:0000256" key="5">
    <source>
        <dbReference type="ARBA" id="ARBA00022679"/>
    </source>
</evidence>
<evidence type="ECO:0000256" key="1">
    <source>
        <dbReference type="ARBA" id="ARBA00001946"/>
    </source>
</evidence>
<dbReference type="FunFam" id="1.20.120.1780:FF:000001">
    <property type="entry name" value="4-hydroxybenzoate octaprenyltransferase"/>
    <property type="match status" value="1"/>
</dbReference>
<proteinExistence type="inferred from homology"/>
<protein>
    <recommendedName>
        <fullName evidence="11">4-hydroxybenzoate polyprenyltransferase, mitochondrial</fullName>
        <shortName evidence="11">4-HB polyprenyltransferase</shortName>
        <ecNumber evidence="11">2.5.1.39</ecNumber>
    </recommendedName>
    <alternativeName>
        <fullName evidence="11">Para-hydroxybenzoate--polyprenyltransferase</fullName>
        <shortName evidence="11">PHB:PPT</shortName>
        <shortName evidence="11">PHB:polyprenyltransferase</shortName>
    </alternativeName>
</protein>
<keyword evidence="13" id="KW-1185">Reference proteome</keyword>
<evidence type="ECO:0000256" key="11">
    <source>
        <dbReference type="HAMAP-Rule" id="MF_03189"/>
    </source>
</evidence>
<evidence type="ECO:0000256" key="3">
    <source>
        <dbReference type="ARBA" id="ARBA00004721"/>
    </source>
</evidence>
<comment type="catalytic activity">
    <reaction evidence="9 11">
        <text>an all-trans-polyprenyl diphosphate + 4-hydroxybenzoate = a 4-hydroxy-3-(all-trans-polyprenyl)benzoate + diphosphate</text>
        <dbReference type="Rhea" id="RHEA:44504"/>
        <dbReference type="Rhea" id="RHEA-COMP:9514"/>
        <dbReference type="Rhea" id="RHEA-COMP:9564"/>
        <dbReference type="ChEBI" id="CHEBI:17879"/>
        <dbReference type="ChEBI" id="CHEBI:33019"/>
        <dbReference type="ChEBI" id="CHEBI:58914"/>
        <dbReference type="ChEBI" id="CHEBI:78396"/>
        <dbReference type="EC" id="2.5.1.39"/>
    </reaction>
</comment>
<evidence type="ECO:0000256" key="6">
    <source>
        <dbReference type="ARBA" id="ARBA00022692"/>
    </source>
</evidence>
<dbReference type="InParanoid" id="A0A3N4KIW8"/>
<keyword evidence="11" id="KW-0999">Mitochondrion inner membrane</keyword>
<evidence type="ECO:0000256" key="10">
    <source>
        <dbReference type="ARBA" id="ARBA00058997"/>
    </source>
</evidence>
<feature type="transmembrane region" description="Helical" evidence="11">
    <location>
        <begin position="217"/>
        <end position="234"/>
    </location>
</feature>
<comment type="pathway">
    <text evidence="11">Cofactor biosynthesis; ubiquinone biosynthesis.</text>
</comment>
<dbReference type="HAMAP" id="MF_01635">
    <property type="entry name" value="UbiA"/>
    <property type="match status" value="1"/>
</dbReference>
<feature type="transmembrane region" description="Helical" evidence="11">
    <location>
        <begin position="371"/>
        <end position="391"/>
    </location>
</feature>
<dbReference type="PANTHER" id="PTHR11048:SF28">
    <property type="entry name" value="4-HYDROXYBENZOATE POLYPRENYLTRANSFERASE, MITOCHONDRIAL"/>
    <property type="match status" value="1"/>
</dbReference>
<dbReference type="PROSITE" id="PS00943">
    <property type="entry name" value="UBIA"/>
    <property type="match status" value="1"/>
</dbReference>
<dbReference type="EMBL" id="ML119142">
    <property type="protein sequence ID" value="RPB10506.1"/>
    <property type="molecule type" value="Genomic_DNA"/>
</dbReference>
<keyword evidence="11" id="KW-0414">Isoprene biosynthesis</keyword>
<accession>A0A3N4KIW8</accession>
<dbReference type="CDD" id="cd13959">
    <property type="entry name" value="PT_UbiA_COQ2"/>
    <property type="match status" value="1"/>
</dbReference>
<comment type="function">
    <text evidence="10 11">Catalyzes the prenylation of para-hydroxybenzoate (PHB) with an all-trans polyprenyl group. Mediates the second step in the final reaction sequence of coenzyme Q (CoQ) biosynthesis, which is the condensation of the polyisoprenoid side chain with PHB, generating the first membrane-bound Q intermediate.</text>
</comment>
<dbReference type="Proteomes" id="UP000277580">
    <property type="component" value="Unassembled WGS sequence"/>
</dbReference>
<dbReference type="UniPathway" id="UPA00213"/>
<dbReference type="GO" id="GO:0006744">
    <property type="term" value="P:ubiquinone biosynthetic process"/>
    <property type="evidence" value="ECO:0007669"/>
    <property type="project" value="UniProtKB-UniRule"/>
</dbReference>
<dbReference type="AlphaFoldDB" id="A0A3N4KIW8"/>
<dbReference type="OrthoDB" id="18170at2759"/>
<comment type="subcellular location">
    <subcellularLocation>
        <location evidence="2 11">Mitochondrion inner membrane</location>
        <topology evidence="2 11">Multi-pass membrane protein</topology>
        <orientation evidence="2 11">Matrix side</orientation>
    </subcellularLocation>
</comment>
<comment type="cofactor">
    <cofactor evidence="1 11">
        <name>Mg(2+)</name>
        <dbReference type="ChEBI" id="CHEBI:18420"/>
    </cofactor>
</comment>
<dbReference type="InterPro" id="IPR030470">
    <property type="entry name" value="UbiA_prenylTrfase_CS"/>
</dbReference>
<gene>
    <name evidence="12" type="ORF">P167DRAFT_537432</name>
</gene>
<comment type="pathway">
    <text evidence="3">Secondary metabolite biosynthesis; terpenoid biosynthesis.</text>
</comment>
<dbReference type="FunFam" id="1.10.357.140:FF:000003">
    <property type="entry name" value="4-hydroxybenzoate polyprenyltransferase, mitochondrial"/>
    <property type="match status" value="1"/>
</dbReference>
<keyword evidence="11" id="KW-0831">Ubiquinone biosynthesis</keyword>
<dbReference type="UniPathway" id="UPA00232"/>